<evidence type="ECO:0000313" key="1">
    <source>
        <dbReference type="EMBL" id="KKN33229.1"/>
    </source>
</evidence>
<dbReference type="EMBL" id="LAZR01002194">
    <property type="protein sequence ID" value="KKN33229.1"/>
    <property type="molecule type" value="Genomic_DNA"/>
</dbReference>
<comment type="caution">
    <text evidence="1">The sequence shown here is derived from an EMBL/GenBank/DDBJ whole genome shotgun (WGS) entry which is preliminary data.</text>
</comment>
<accession>A0A0F9PSR8</accession>
<reference evidence="1" key="1">
    <citation type="journal article" date="2015" name="Nature">
        <title>Complex archaea that bridge the gap between prokaryotes and eukaryotes.</title>
        <authorList>
            <person name="Spang A."/>
            <person name="Saw J.H."/>
            <person name="Jorgensen S.L."/>
            <person name="Zaremba-Niedzwiedzka K."/>
            <person name="Martijn J."/>
            <person name="Lind A.E."/>
            <person name="van Eijk R."/>
            <person name="Schleper C."/>
            <person name="Guy L."/>
            <person name="Ettema T.J."/>
        </authorList>
    </citation>
    <scope>NUCLEOTIDE SEQUENCE</scope>
</reference>
<proteinExistence type="predicted"/>
<sequence length="99" mass="11070">MPKYTKCIRCGVCCISAPACIKGSTDGTETGFCLYLTIYKEGYTSCKYIERNGNVFPGGCFMRREVNLKGEIYKYYKDQAEKRAGIKLIGIESEGHDKG</sequence>
<gene>
    <name evidence="1" type="ORF">LCGC14_0805680</name>
</gene>
<protein>
    <submittedName>
        <fullName evidence="1">Uncharacterized protein</fullName>
    </submittedName>
</protein>
<dbReference type="AlphaFoldDB" id="A0A0F9PSR8"/>
<organism evidence="1">
    <name type="scientific">marine sediment metagenome</name>
    <dbReference type="NCBI Taxonomy" id="412755"/>
    <lineage>
        <taxon>unclassified sequences</taxon>
        <taxon>metagenomes</taxon>
        <taxon>ecological metagenomes</taxon>
    </lineage>
</organism>
<name>A0A0F9PSR8_9ZZZZ</name>